<dbReference type="Gene3D" id="3.40.50.2300">
    <property type="match status" value="1"/>
</dbReference>
<dbReference type="Gene3D" id="2.20.25.10">
    <property type="match status" value="1"/>
</dbReference>
<dbReference type="EMBL" id="CP016893">
    <property type="protein sequence ID" value="AST58455.1"/>
    <property type="molecule type" value="Genomic_DNA"/>
</dbReference>
<protein>
    <recommendedName>
        <fullName evidence="1">Stage 0 sporulation protein A homolog</fullName>
    </recommendedName>
</protein>
<dbReference type="SUPFAM" id="SSF52172">
    <property type="entry name" value="CheY-like"/>
    <property type="match status" value="1"/>
</dbReference>
<dbReference type="AlphaFoldDB" id="A0A223I1R8"/>
<evidence type="ECO:0000313" key="4">
    <source>
        <dbReference type="Proteomes" id="UP000214975"/>
    </source>
</evidence>
<dbReference type="RefSeq" id="WP_164906186.1">
    <property type="nucleotide sequence ID" value="NZ_CP016893.1"/>
</dbReference>
<dbReference type="Pfam" id="PF00072">
    <property type="entry name" value="Response_reg"/>
    <property type="match status" value="1"/>
</dbReference>
<dbReference type="SMART" id="SM00448">
    <property type="entry name" value="REC"/>
    <property type="match status" value="1"/>
</dbReference>
<dbReference type="GO" id="GO:0003677">
    <property type="term" value="F:DNA binding"/>
    <property type="evidence" value="ECO:0007669"/>
    <property type="project" value="InterPro"/>
</dbReference>
<accession>A0A223I1R8</accession>
<dbReference type="InterPro" id="IPR007492">
    <property type="entry name" value="LytTR_DNA-bd_dom"/>
</dbReference>
<proteinExistence type="predicted"/>
<dbReference type="InterPro" id="IPR046947">
    <property type="entry name" value="LytR-like"/>
</dbReference>
<reference evidence="3 4" key="1">
    <citation type="submission" date="2016-08" db="EMBL/GenBank/DDBJ databases">
        <title>A novel genetic cassette of butanologenic Thermoanaerobacterium thermosaccharolyticum that directly convert cellulose to butanol.</title>
        <authorList>
            <person name="Li T."/>
            <person name="He J."/>
        </authorList>
    </citation>
    <scope>NUCLEOTIDE SEQUENCE [LARGE SCALE GENOMIC DNA]</scope>
    <source>
        <strain evidence="3 4">TG57</strain>
    </source>
</reference>
<name>A0A223I1R8_THETR</name>
<evidence type="ECO:0000313" key="3">
    <source>
        <dbReference type="EMBL" id="AST58455.1"/>
    </source>
</evidence>
<dbReference type="PANTHER" id="PTHR37299:SF1">
    <property type="entry name" value="STAGE 0 SPORULATION PROTEIN A HOMOLOG"/>
    <property type="match status" value="1"/>
</dbReference>
<evidence type="ECO:0000256" key="1">
    <source>
        <dbReference type="ARBA" id="ARBA00018672"/>
    </source>
</evidence>
<dbReference type="SMART" id="SM00850">
    <property type="entry name" value="LytTR"/>
    <property type="match status" value="1"/>
</dbReference>
<evidence type="ECO:0000256" key="2">
    <source>
        <dbReference type="ARBA" id="ARBA00024867"/>
    </source>
</evidence>
<dbReference type="PANTHER" id="PTHR37299">
    <property type="entry name" value="TRANSCRIPTIONAL REGULATOR-RELATED"/>
    <property type="match status" value="1"/>
</dbReference>
<comment type="function">
    <text evidence="2">May play the central regulatory role in sporulation. It may be an element of the effector pathway responsible for the activation of sporulation genes in response to nutritional stress. Spo0A may act in concert with spo0H (a sigma factor) to control the expression of some genes that are critical to the sporulation process.</text>
</comment>
<dbReference type="Pfam" id="PF04397">
    <property type="entry name" value="LytTR"/>
    <property type="match status" value="1"/>
</dbReference>
<dbReference type="InterPro" id="IPR011006">
    <property type="entry name" value="CheY-like_superfamily"/>
</dbReference>
<dbReference type="GO" id="GO:0000156">
    <property type="term" value="F:phosphorelay response regulator activity"/>
    <property type="evidence" value="ECO:0007669"/>
    <property type="project" value="InterPro"/>
</dbReference>
<dbReference type="Gene3D" id="2.40.50.40">
    <property type="match status" value="1"/>
</dbReference>
<dbReference type="PROSITE" id="PS50110">
    <property type="entry name" value="RESPONSE_REGULATORY"/>
    <property type="match status" value="1"/>
</dbReference>
<organism evidence="3 4">
    <name type="scientific">Thermoanaerobacterium thermosaccharolyticum</name>
    <name type="common">Clostridium thermosaccharolyticum</name>
    <dbReference type="NCBI Taxonomy" id="1517"/>
    <lineage>
        <taxon>Bacteria</taxon>
        <taxon>Bacillati</taxon>
        <taxon>Bacillota</taxon>
        <taxon>Clostridia</taxon>
        <taxon>Thermoanaerobacterales</taxon>
        <taxon>Thermoanaerobacteraceae</taxon>
        <taxon>Thermoanaerobacterium</taxon>
    </lineage>
</organism>
<sequence length="235" mass="27408">MKALLVDDEKPARDELKFILEEIGVDIVGEADNFKSAVKAAQLKEPDVIFLDIELGGENGFDILENLRKKRITSDVVFVTAYSNYAVKAFEVNAKDYVLKPFSPDRIKFTIEKLNSKLKEKNKKLDIYKITVTNNGRIYLIDIRDAYYFYANGRNIFVKTADNEYMVENTLKELEDRFYGLNYMRTHKSYLVNIDKVNEVIPWFNGTYMLKFKDISDEVPVSRNYAKKFKDEVLK</sequence>
<dbReference type="InterPro" id="IPR001789">
    <property type="entry name" value="Sig_transdc_resp-reg_receiver"/>
</dbReference>
<dbReference type="Proteomes" id="UP000214975">
    <property type="component" value="Chromosome"/>
</dbReference>
<dbReference type="PROSITE" id="PS50930">
    <property type="entry name" value="HTH_LYTTR"/>
    <property type="match status" value="1"/>
</dbReference>
<gene>
    <name evidence="3" type="ORF">Thert_02600</name>
</gene>